<gene>
    <name evidence="1" type="ORF">PMW_154</name>
</gene>
<name>A0A1S5R1K2_9CAUD</name>
<reference evidence="1 2" key="1">
    <citation type="submission" date="2016-03" db="EMBL/GenBank/DDBJ databases">
        <title>Characterization of pf16 and phiPMW: Two novel phages infecting Pseudomonas putida PpG1.</title>
        <authorList>
            <person name="Magill D.J."/>
            <person name="Krylov V.N."/>
            <person name="Allen C.C.R."/>
            <person name="McGrath J.W."/>
            <person name="Quinn J.P."/>
            <person name="Kulakov L.A."/>
        </authorList>
    </citation>
    <scope>NUCLEOTIDE SEQUENCE [LARGE SCALE GENOMIC DNA]</scope>
</reference>
<dbReference type="Proteomes" id="UP000223738">
    <property type="component" value="Segment"/>
</dbReference>
<protein>
    <submittedName>
        <fullName evidence="1">Uncharacterized protein</fullName>
    </submittedName>
</protein>
<organism evidence="1 2">
    <name type="scientific">Pseudomonas phage phiPMW</name>
    <dbReference type="NCBI Taxonomy" id="1815582"/>
    <lineage>
        <taxon>Viruses</taxon>
        <taxon>Duplodnaviria</taxon>
        <taxon>Heunggongvirae</taxon>
        <taxon>Uroviricota</taxon>
        <taxon>Caudoviricetes</taxon>
        <taxon>Plaisancevirus</taxon>
        <taxon>Plaisancevirus PMW</taxon>
    </lineage>
</organism>
<evidence type="ECO:0000313" key="2">
    <source>
        <dbReference type="Proteomes" id="UP000223738"/>
    </source>
</evidence>
<proteinExistence type="predicted"/>
<accession>A0A1S5R1K2</accession>
<evidence type="ECO:0000313" key="1">
    <source>
        <dbReference type="EMBL" id="ANA49279.1"/>
    </source>
</evidence>
<dbReference type="EMBL" id="KU862660">
    <property type="protein sequence ID" value="ANA49279.1"/>
    <property type="molecule type" value="Genomic_DNA"/>
</dbReference>
<sequence length="60" mass="6890">MPYVVAYHHYYPSGGFDDVKFEGDMADCEEVATALRDQGRYDVVEVVSGYVNTDKYRFVN</sequence>
<keyword evidence="2" id="KW-1185">Reference proteome</keyword>